<gene>
    <name evidence="1" type="ORF">METZ01_LOCUS385866</name>
</gene>
<reference evidence="1" key="1">
    <citation type="submission" date="2018-05" db="EMBL/GenBank/DDBJ databases">
        <authorList>
            <person name="Lanie J.A."/>
            <person name="Ng W.-L."/>
            <person name="Kazmierczak K.M."/>
            <person name="Andrzejewski T.M."/>
            <person name="Davidsen T.M."/>
            <person name="Wayne K.J."/>
            <person name="Tettelin H."/>
            <person name="Glass J.I."/>
            <person name="Rusch D."/>
            <person name="Podicherti R."/>
            <person name="Tsui H.-C.T."/>
            <person name="Winkler M.E."/>
        </authorList>
    </citation>
    <scope>NUCLEOTIDE SEQUENCE</scope>
</reference>
<dbReference type="EMBL" id="UINC01143850">
    <property type="protein sequence ID" value="SVD33012.1"/>
    <property type="molecule type" value="Genomic_DNA"/>
</dbReference>
<name>A0A382UFW2_9ZZZZ</name>
<protein>
    <submittedName>
        <fullName evidence="1">Uncharacterized protein</fullName>
    </submittedName>
</protein>
<organism evidence="1">
    <name type="scientific">marine metagenome</name>
    <dbReference type="NCBI Taxonomy" id="408172"/>
    <lineage>
        <taxon>unclassified sequences</taxon>
        <taxon>metagenomes</taxon>
        <taxon>ecological metagenomes</taxon>
    </lineage>
</organism>
<feature type="non-terminal residue" evidence="1">
    <location>
        <position position="50"/>
    </location>
</feature>
<sequence length="50" mass="5722">MELRKASRPQKLLPSAINPLLGFVRLHDSLLDRVRDQDVCTLNISPYVMT</sequence>
<accession>A0A382UFW2</accession>
<proteinExistence type="predicted"/>
<evidence type="ECO:0000313" key="1">
    <source>
        <dbReference type="EMBL" id="SVD33012.1"/>
    </source>
</evidence>
<dbReference type="AlphaFoldDB" id="A0A382UFW2"/>